<evidence type="ECO:0000313" key="7">
    <source>
        <dbReference type="EMBL" id="NPD91871.1"/>
    </source>
</evidence>
<comment type="caution">
    <text evidence="7">The sequence shown here is derived from an EMBL/GenBank/DDBJ whole genome shotgun (WGS) entry which is preliminary data.</text>
</comment>
<dbReference type="PANTHER" id="PTHR43480">
    <property type="entry name" value="ACYL-[ACYL-CARRIER-PROTEIN]--UDP-N-ACETYLGLUCOSAMINE O-ACYLTRANSFERASE"/>
    <property type="match status" value="1"/>
</dbReference>
<dbReference type="EC" id="2.3.1.129" evidence="7"/>
<keyword evidence="3 7" id="KW-0808">Transferase</keyword>
<dbReference type="NCBIfam" id="NF003657">
    <property type="entry name" value="PRK05289.1"/>
    <property type="match status" value="1"/>
</dbReference>
<keyword evidence="1" id="KW-0444">Lipid biosynthesis</keyword>
<dbReference type="GO" id="GO:0008780">
    <property type="term" value="F:acyl-[acyl-carrier-protein]-UDP-N-acetylglucosamine O-acyltransferase activity"/>
    <property type="evidence" value="ECO:0007669"/>
    <property type="project" value="UniProtKB-EC"/>
</dbReference>
<dbReference type="RefSeq" id="WP_172275220.1">
    <property type="nucleotide sequence ID" value="NZ_CASGMU010000003.1"/>
</dbReference>
<dbReference type="Pfam" id="PF13720">
    <property type="entry name" value="Acetyltransf_11"/>
    <property type="match status" value="1"/>
</dbReference>
<evidence type="ECO:0000256" key="1">
    <source>
        <dbReference type="ARBA" id="ARBA00022516"/>
    </source>
</evidence>
<dbReference type="Gene3D" id="2.160.10.10">
    <property type="entry name" value="Hexapeptide repeat proteins"/>
    <property type="match status" value="1"/>
</dbReference>
<dbReference type="InterPro" id="IPR010137">
    <property type="entry name" value="Lipid_A_LpxA"/>
</dbReference>
<evidence type="ECO:0000259" key="6">
    <source>
        <dbReference type="Pfam" id="PF13720"/>
    </source>
</evidence>
<keyword evidence="4" id="KW-0443">Lipid metabolism</keyword>
<proteinExistence type="predicted"/>
<evidence type="ECO:0000256" key="5">
    <source>
        <dbReference type="ARBA" id="ARBA00023315"/>
    </source>
</evidence>
<dbReference type="Gene3D" id="1.20.1180.10">
    <property type="entry name" value="Udp N-acetylglucosamine O-acyltransferase, C-terminal domain"/>
    <property type="match status" value="1"/>
</dbReference>
<keyword evidence="2" id="KW-0441">Lipid A biosynthesis</keyword>
<dbReference type="SUPFAM" id="SSF51161">
    <property type="entry name" value="Trimeric LpxA-like enzymes"/>
    <property type="match status" value="1"/>
</dbReference>
<sequence>MNNISQQAYVDPKARIGNNVTVYPFAYIEGDVEIGDNCIIYPYASIMNGTRMGRGNKVFQNTVLGAEPQDFNYKGDASRLVIGDENIFRENVVINRATYSTGETRIGNRNFFMEGVHISHDTKVDDYCTFGYGTKIAGDCEVRTSVIFSSGVIVNPNVRIGGASMLTSGVRVSRDVPPFIVATHNPVEYGGINDKLLRASGTPEKIIGHIANAYRLVFHGQTSVFDAINQIKEQVPPGDEVNAIVSFLENTQLGIISKI</sequence>
<organism evidence="7 8">
    <name type="scientific">Xylanibacter muris</name>
    <dbReference type="NCBI Taxonomy" id="2736290"/>
    <lineage>
        <taxon>Bacteria</taxon>
        <taxon>Pseudomonadati</taxon>
        <taxon>Bacteroidota</taxon>
        <taxon>Bacteroidia</taxon>
        <taxon>Bacteroidales</taxon>
        <taxon>Prevotellaceae</taxon>
        <taxon>Xylanibacter</taxon>
    </lineage>
</organism>
<keyword evidence="8" id="KW-1185">Reference proteome</keyword>
<dbReference type="Proteomes" id="UP000714420">
    <property type="component" value="Unassembled WGS sequence"/>
</dbReference>
<dbReference type="PANTHER" id="PTHR43480:SF1">
    <property type="entry name" value="ACYL-[ACYL-CARRIER-PROTEIN]--UDP-N-ACETYLGLUCOSAMINE O-ACYLTRANSFERASE, MITOCHONDRIAL-RELATED"/>
    <property type="match status" value="1"/>
</dbReference>
<dbReference type="EMBL" id="JABKKF010000004">
    <property type="protein sequence ID" value="NPD91871.1"/>
    <property type="molecule type" value="Genomic_DNA"/>
</dbReference>
<protein>
    <submittedName>
        <fullName evidence="7">Acyl-ACP--UDP-N-acetylglucosamine O-acyltransferase</fullName>
        <ecNumber evidence="7">2.3.1.129</ecNumber>
    </submittedName>
</protein>
<dbReference type="InterPro" id="IPR011004">
    <property type="entry name" value="Trimer_LpxA-like_sf"/>
</dbReference>
<feature type="domain" description="UDP N-acetylglucosamine O-acyltransferase C-terminal" evidence="6">
    <location>
        <begin position="175"/>
        <end position="256"/>
    </location>
</feature>
<evidence type="ECO:0000313" key="8">
    <source>
        <dbReference type="Proteomes" id="UP000714420"/>
    </source>
</evidence>
<evidence type="ECO:0000256" key="4">
    <source>
        <dbReference type="ARBA" id="ARBA00023098"/>
    </source>
</evidence>
<accession>A0ABX2APL4</accession>
<dbReference type="InterPro" id="IPR001451">
    <property type="entry name" value="Hexapep"/>
</dbReference>
<gene>
    <name evidence="7" type="primary">lpxA</name>
    <name evidence="7" type="ORF">HPS56_05810</name>
</gene>
<dbReference type="InterPro" id="IPR029098">
    <property type="entry name" value="Acetyltransf_C"/>
</dbReference>
<keyword evidence="5 7" id="KW-0012">Acyltransferase</keyword>
<evidence type="ECO:0000256" key="2">
    <source>
        <dbReference type="ARBA" id="ARBA00022556"/>
    </source>
</evidence>
<reference evidence="7 8" key="1">
    <citation type="submission" date="2020-05" db="EMBL/GenBank/DDBJ databases">
        <title>Distinct polysaccharide utilization as determinants for interspecies competition between intestinal Prevotella spp.</title>
        <authorList>
            <person name="Galvez E.J.C."/>
            <person name="Iljazovic A."/>
            <person name="Strowig T."/>
        </authorList>
    </citation>
    <scope>NUCLEOTIDE SEQUENCE [LARGE SCALE GENOMIC DNA]</scope>
    <source>
        <strain evidence="7 8">PMUR</strain>
    </source>
</reference>
<name>A0ABX2APL4_9BACT</name>
<dbReference type="InterPro" id="IPR037157">
    <property type="entry name" value="Acetyltransf_C_sf"/>
</dbReference>
<evidence type="ECO:0000256" key="3">
    <source>
        <dbReference type="ARBA" id="ARBA00022679"/>
    </source>
</evidence>
<dbReference type="PIRSF" id="PIRSF000456">
    <property type="entry name" value="UDP-GlcNAc_acltr"/>
    <property type="match status" value="1"/>
</dbReference>
<dbReference type="Pfam" id="PF00132">
    <property type="entry name" value="Hexapep"/>
    <property type="match status" value="1"/>
</dbReference>